<keyword evidence="3" id="KW-0687">Ribonucleoprotein</keyword>
<dbReference type="InterPro" id="IPR000266">
    <property type="entry name" value="Ribosomal_uS17"/>
</dbReference>
<accession>A0ABP0EF84</accession>
<dbReference type="Pfam" id="PF00366">
    <property type="entry name" value="Ribosomal_S17"/>
    <property type="match status" value="1"/>
</dbReference>
<dbReference type="GO" id="GO:0005840">
    <property type="term" value="C:ribosome"/>
    <property type="evidence" value="ECO:0007669"/>
    <property type="project" value="UniProtKB-KW"/>
</dbReference>
<dbReference type="Proteomes" id="UP001497600">
    <property type="component" value="Chromosome D"/>
</dbReference>
<reference evidence="4 5" key="1">
    <citation type="submission" date="2024-01" db="EMBL/GenBank/DDBJ databases">
        <authorList>
            <consortium name="Genoscope - CEA"/>
            <person name="William W."/>
        </authorList>
    </citation>
    <scope>NUCLEOTIDE SEQUENCE [LARGE SCALE GENOMIC DNA]</scope>
    <source>
        <strain evidence="4 5">29B2s-10</strain>
    </source>
</reference>
<evidence type="ECO:0000313" key="4">
    <source>
        <dbReference type="EMBL" id="CAK7903707.1"/>
    </source>
</evidence>
<protein>
    <submittedName>
        <fullName evidence="4">37S ribosomal protein S17, mitochondrial</fullName>
    </submittedName>
</protein>
<dbReference type="PANTHER" id="PTHR10744:SF1">
    <property type="entry name" value="SMALL RIBOSOMAL SUBUNIT PROTEIN US17M"/>
    <property type="match status" value="1"/>
</dbReference>
<name>A0ABP0EF84_9ASCO</name>
<dbReference type="Gene3D" id="2.40.50.140">
    <property type="entry name" value="Nucleic acid-binding proteins"/>
    <property type="match status" value="1"/>
</dbReference>
<proteinExistence type="inferred from homology"/>
<organism evidence="4 5">
    <name type="scientific">[Candida] anglica</name>
    <dbReference type="NCBI Taxonomy" id="148631"/>
    <lineage>
        <taxon>Eukaryota</taxon>
        <taxon>Fungi</taxon>
        <taxon>Dikarya</taxon>
        <taxon>Ascomycota</taxon>
        <taxon>Saccharomycotina</taxon>
        <taxon>Pichiomycetes</taxon>
        <taxon>Debaryomycetaceae</taxon>
        <taxon>Kurtzmaniella</taxon>
    </lineage>
</organism>
<evidence type="ECO:0000256" key="3">
    <source>
        <dbReference type="ARBA" id="ARBA00023274"/>
    </source>
</evidence>
<gene>
    <name evidence="4" type="primary">MRPS17</name>
    <name evidence="4" type="ORF">CAAN4_D05908</name>
</gene>
<keyword evidence="5" id="KW-1185">Reference proteome</keyword>
<dbReference type="PANTHER" id="PTHR10744">
    <property type="entry name" value="40S RIBOSOMAL PROTEIN S11 FAMILY MEMBER"/>
    <property type="match status" value="1"/>
</dbReference>
<sequence>MAKQNFVGLVVSQGKMAKTVKVRVQTKTYDKSVHKEVVKRKDYLVHDQGELCKEGDIVRIEAIPKISARKYFAVAEIKVNKGQQFALYEKLAIEKVAVQEQEQIAKFFARRDEFNQTITHLDDLRKLDSLAVRFQGLSGGAAHAASEEERQQLLAEIGAIKEKYNIKTWPAVEPVVSLQVSEASKDLSVLEHRVANIKTILDKMLGEEQYAAKVEEVLQQLSKKPVAELSKSVRRNMLRKWVLNEKNEVFVQL</sequence>
<dbReference type="EMBL" id="OZ004256">
    <property type="protein sequence ID" value="CAK7903707.1"/>
    <property type="molecule type" value="Genomic_DNA"/>
</dbReference>
<comment type="similarity">
    <text evidence="1">Belongs to the universal ribosomal protein uS17 family.</text>
</comment>
<keyword evidence="2 4" id="KW-0689">Ribosomal protein</keyword>
<evidence type="ECO:0000313" key="5">
    <source>
        <dbReference type="Proteomes" id="UP001497600"/>
    </source>
</evidence>
<evidence type="ECO:0000256" key="2">
    <source>
        <dbReference type="ARBA" id="ARBA00022980"/>
    </source>
</evidence>
<dbReference type="SUPFAM" id="SSF50249">
    <property type="entry name" value="Nucleic acid-binding proteins"/>
    <property type="match status" value="1"/>
</dbReference>
<dbReference type="InterPro" id="IPR012340">
    <property type="entry name" value="NA-bd_OB-fold"/>
</dbReference>
<evidence type="ECO:0000256" key="1">
    <source>
        <dbReference type="ARBA" id="ARBA00010254"/>
    </source>
</evidence>
<dbReference type="CDD" id="cd00364">
    <property type="entry name" value="Ribosomal_uS17"/>
    <property type="match status" value="1"/>
</dbReference>